<dbReference type="EMBL" id="FNDX01000055">
    <property type="protein sequence ID" value="SDK79849.1"/>
    <property type="molecule type" value="Genomic_DNA"/>
</dbReference>
<dbReference type="AlphaFoldDB" id="A0A1G9EUN1"/>
<evidence type="ECO:0000259" key="3">
    <source>
        <dbReference type="Pfam" id="PF00144"/>
    </source>
</evidence>
<sequence>MLQQQQAAAMQSEAEAAGFSGSFLVKSTGNAAVSGAYGYANKAEEILNRQDTRFGIASGCKLFTAIAVCQLVEQGRLALESSVMDILERSSFPLFSTSFTVHQLLTHSSGIPDYFDEEIMEDFTKLWITRPMYLLRRLEDFVPMFRDLPMASEPGARFHYNNAGYILLGLLVEKLSGLTFTDYVEQYIFAKCGMKDSGYFALDALPGNTAQGYIIKEDSTWTTNIYSIPVQGGADGGAFTTAPDMLLLWEGLLQHKLLGPEMTALLLTPHIHEEKDNYYGYGVWITKRDGGVFKYHVMGYDPGVSFHSAHYPASGTTAAVLCNESRGAYRMLQAVERNLNSKRES</sequence>
<dbReference type="RefSeq" id="WP_090719421.1">
    <property type="nucleotide sequence ID" value="NZ_CBCSKY010000058.1"/>
</dbReference>
<dbReference type="SUPFAM" id="SSF56601">
    <property type="entry name" value="beta-lactamase/transpeptidase-like"/>
    <property type="match status" value="1"/>
</dbReference>
<dbReference type="GO" id="GO:0016020">
    <property type="term" value="C:membrane"/>
    <property type="evidence" value="ECO:0007669"/>
    <property type="project" value="UniProtKB-SubCell"/>
</dbReference>
<organism evidence="4 5">
    <name type="scientific">Paenibacillus typhae</name>
    <dbReference type="NCBI Taxonomy" id="1174501"/>
    <lineage>
        <taxon>Bacteria</taxon>
        <taxon>Bacillati</taxon>
        <taxon>Bacillota</taxon>
        <taxon>Bacilli</taxon>
        <taxon>Bacillales</taxon>
        <taxon>Paenibacillaceae</taxon>
        <taxon>Paenibacillus</taxon>
    </lineage>
</organism>
<keyword evidence="5" id="KW-1185">Reference proteome</keyword>
<accession>A0A1G9EUN1</accession>
<evidence type="ECO:0000313" key="5">
    <source>
        <dbReference type="Proteomes" id="UP000199050"/>
    </source>
</evidence>
<dbReference type="InterPro" id="IPR050491">
    <property type="entry name" value="AmpC-like"/>
</dbReference>
<evidence type="ECO:0000256" key="1">
    <source>
        <dbReference type="ARBA" id="ARBA00004370"/>
    </source>
</evidence>
<reference evidence="5" key="1">
    <citation type="submission" date="2016-10" db="EMBL/GenBank/DDBJ databases">
        <authorList>
            <person name="Varghese N."/>
            <person name="Submissions S."/>
        </authorList>
    </citation>
    <scope>NUCLEOTIDE SEQUENCE [LARGE SCALE GENOMIC DNA]</scope>
    <source>
        <strain evidence="5">CGMCC 1.11012</strain>
    </source>
</reference>
<gene>
    <name evidence="4" type="ORF">SAMN05216192_15520</name>
</gene>
<dbReference type="InterPro" id="IPR001466">
    <property type="entry name" value="Beta-lactam-related"/>
</dbReference>
<dbReference type="Gene3D" id="3.40.710.10">
    <property type="entry name" value="DD-peptidase/beta-lactamase superfamily"/>
    <property type="match status" value="1"/>
</dbReference>
<keyword evidence="2" id="KW-0472">Membrane</keyword>
<evidence type="ECO:0000256" key="2">
    <source>
        <dbReference type="ARBA" id="ARBA00023136"/>
    </source>
</evidence>
<comment type="subcellular location">
    <subcellularLocation>
        <location evidence="1">Membrane</location>
    </subcellularLocation>
</comment>
<evidence type="ECO:0000313" key="4">
    <source>
        <dbReference type="EMBL" id="SDK79849.1"/>
    </source>
</evidence>
<dbReference type="PANTHER" id="PTHR46825">
    <property type="entry name" value="D-ALANYL-D-ALANINE-CARBOXYPEPTIDASE/ENDOPEPTIDASE AMPH"/>
    <property type="match status" value="1"/>
</dbReference>
<feature type="domain" description="Beta-lactamase-related" evidence="3">
    <location>
        <begin position="22"/>
        <end position="327"/>
    </location>
</feature>
<dbReference type="InterPro" id="IPR012338">
    <property type="entry name" value="Beta-lactam/transpept-like"/>
</dbReference>
<protein>
    <submittedName>
        <fullName evidence="4">CubicO group peptidase, beta-lactamase class C family</fullName>
    </submittedName>
</protein>
<name>A0A1G9EUN1_9BACL</name>
<dbReference type="PANTHER" id="PTHR46825:SF11">
    <property type="entry name" value="PENICILLIN-BINDING PROTEIN 4"/>
    <property type="match status" value="1"/>
</dbReference>
<dbReference type="OrthoDB" id="9803467at2"/>
<dbReference type="Proteomes" id="UP000199050">
    <property type="component" value="Unassembled WGS sequence"/>
</dbReference>
<proteinExistence type="predicted"/>
<dbReference type="STRING" id="1174501.SAMN05216192_15520"/>
<dbReference type="Pfam" id="PF00144">
    <property type="entry name" value="Beta-lactamase"/>
    <property type="match status" value="1"/>
</dbReference>